<gene>
    <name evidence="1" type="ORF">C7H52_12510</name>
</gene>
<dbReference type="EMBL" id="PXOQ01000015">
    <property type="protein sequence ID" value="PSG86500.1"/>
    <property type="molecule type" value="Genomic_DNA"/>
</dbReference>
<evidence type="ECO:0000313" key="2">
    <source>
        <dbReference type="Proteomes" id="UP000238426"/>
    </source>
</evidence>
<dbReference type="GO" id="GO:0016829">
    <property type="term" value="F:lyase activity"/>
    <property type="evidence" value="ECO:0007669"/>
    <property type="project" value="UniProtKB-KW"/>
</dbReference>
<protein>
    <submittedName>
        <fullName evidence="1">Adenylosuccinate lyase</fullName>
    </submittedName>
</protein>
<dbReference type="AlphaFoldDB" id="A0A2T1N5L4"/>
<comment type="caution">
    <text evidence="1">The sequence shown here is derived from an EMBL/GenBank/DDBJ whole genome shotgun (WGS) entry which is preliminary data.</text>
</comment>
<reference evidence="1 2" key="1">
    <citation type="submission" date="2018-03" db="EMBL/GenBank/DDBJ databases">
        <title>Mesoflavibacter sp. HG37 and Mesoflavibacter sp. HG96 sp.nov., two marine bacteria isolated from seawater of Western Pacific Ocean.</title>
        <authorList>
            <person name="Cheng H."/>
            <person name="Wu Y.-H."/>
            <person name="Guo L.-L."/>
            <person name="Xu X.-W."/>
        </authorList>
    </citation>
    <scope>NUCLEOTIDE SEQUENCE [LARGE SCALE GENOMIC DNA]</scope>
    <source>
        <strain evidence="1 2">KCTC 32269</strain>
    </source>
</reference>
<dbReference type="Proteomes" id="UP000238426">
    <property type="component" value="Unassembled WGS sequence"/>
</dbReference>
<keyword evidence="1" id="KW-0456">Lyase</keyword>
<accession>A0A2T1N5L4</accession>
<sequence>MTHKELYQELNYVNHSREKRHYYAQLVINQPTLIPILLDILYMTTDKISARAAWVLEFLCKEHLEYFLPYLDVFLSRIYQVTIDSALRPCAKICEYTADAYFGAAPHPVKKILQPQHKEAIIEACFDWLITEQKVAVKAYAMHILFLFGKETDWIHPELKIILERDFNHQSAAFKARSRHILKKI</sequence>
<dbReference type="InterPro" id="IPR016024">
    <property type="entry name" value="ARM-type_fold"/>
</dbReference>
<dbReference type="SUPFAM" id="SSF48371">
    <property type="entry name" value="ARM repeat"/>
    <property type="match status" value="1"/>
</dbReference>
<keyword evidence="2" id="KW-1185">Reference proteome</keyword>
<evidence type="ECO:0000313" key="1">
    <source>
        <dbReference type="EMBL" id="PSG86500.1"/>
    </source>
</evidence>
<proteinExistence type="predicted"/>
<organism evidence="1 2">
    <name type="scientific">Aurantibacter aestuarii</name>
    <dbReference type="NCBI Taxonomy" id="1266046"/>
    <lineage>
        <taxon>Bacteria</taxon>
        <taxon>Pseudomonadati</taxon>
        <taxon>Bacteroidota</taxon>
        <taxon>Flavobacteriia</taxon>
        <taxon>Flavobacteriales</taxon>
        <taxon>Flavobacteriaceae</taxon>
        <taxon>Aurantibacter</taxon>
    </lineage>
</organism>
<dbReference type="OrthoDB" id="979487at2"/>
<name>A0A2T1N5L4_9FLAO</name>